<feature type="compositionally biased region" description="Polar residues" evidence="1">
    <location>
        <begin position="1"/>
        <end position="11"/>
    </location>
</feature>
<reference evidence="2 3" key="1">
    <citation type="submission" date="2017-08" db="EMBL/GenBank/DDBJ databases">
        <title>Harnessing the power of phylogenomics to disentangle the directionality and signatures of interkingdom host jumping in the parasitic fungal genus Tolypocladium.</title>
        <authorList>
            <person name="Quandt C.A."/>
            <person name="Patterson W."/>
            <person name="Spatafora J.W."/>
        </authorList>
    </citation>
    <scope>NUCLEOTIDE SEQUENCE [LARGE SCALE GENOMIC DNA]</scope>
    <source>
        <strain evidence="2 3">CBS 113982</strain>
    </source>
</reference>
<comment type="caution">
    <text evidence="2">The sequence shown here is derived from an EMBL/GenBank/DDBJ whole genome shotgun (WGS) entry which is preliminary data.</text>
</comment>
<name>A0A2K3QDT1_9HYPO</name>
<sequence length="78" mass="8466">MAPEQDATTGTKPGHDAASINALDSKEKVTRGMKHTRWTAAHAPRNIRKSATRRPLRVRAARGEDRAGEAEGGFEEGE</sequence>
<evidence type="ECO:0000313" key="2">
    <source>
        <dbReference type="EMBL" id="PNY25683.1"/>
    </source>
</evidence>
<dbReference type="EMBL" id="NRSZ01000690">
    <property type="protein sequence ID" value="PNY25683.1"/>
    <property type="molecule type" value="Genomic_DNA"/>
</dbReference>
<feature type="region of interest" description="Disordered" evidence="1">
    <location>
        <begin position="1"/>
        <end position="78"/>
    </location>
</feature>
<gene>
    <name evidence="2" type="ORF">TCAP_04378</name>
</gene>
<dbReference type="Proteomes" id="UP000236621">
    <property type="component" value="Unassembled WGS sequence"/>
</dbReference>
<evidence type="ECO:0000256" key="1">
    <source>
        <dbReference type="SAM" id="MobiDB-lite"/>
    </source>
</evidence>
<evidence type="ECO:0000313" key="3">
    <source>
        <dbReference type="Proteomes" id="UP000236621"/>
    </source>
</evidence>
<protein>
    <submittedName>
        <fullName evidence="2">Uncharacterized protein</fullName>
    </submittedName>
</protein>
<organism evidence="2 3">
    <name type="scientific">Tolypocladium capitatum</name>
    <dbReference type="NCBI Taxonomy" id="45235"/>
    <lineage>
        <taxon>Eukaryota</taxon>
        <taxon>Fungi</taxon>
        <taxon>Dikarya</taxon>
        <taxon>Ascomycota</taxon>
        <taxon>Pezizomycotina</taxon>
        <taxon>Sordariomycetes</taxon>
        <taxon>Hypocreomycetidae</taxon>
        <taxon>Hypocreales</taxon>
        <taxon>Ophiocordycipitaceae</taxon>
        <taxon>Tolypocladium</taxon>
    </lineage>
</organism>
<dbReference type="AlphaFoldDB" id="A0A2K3QDT1"/>
<accession>A0A2K3QDT1</accession>
<keyword evidence="3" id="KW-1185">Reference proteome</keyword>
<feature type="compositionally biased region" description="Basic residues" evidence="1">
    <location>
        <begin position="45"/>
        <end position="60"/>
    </location>
</feature>
<proteinExistence type="predicted"/>